<comment type="similarity">
    <text evidence="1">In the C-terminal section; belongs to the transpeptidase family.</text>
</comment>
<keyword evidence="3" id="KW-0121">Carboxypeptidase</keyword>
<feature type="compositionally biased region" description="Gly residues" evidence="14">
    <location>
        <begin position="767"/>
        <end position="789"/>
    </location>
</feature>
<evidence type="ECO:0000256" key="6">
    <source>
        <dbReference type="ARBA" id="ARBA00022679"/>
    </source>
</evidence>
<keyword evidence="6 18" id="KW-0808">Transferase</keyword>
<reference evidence="18" key="1">
    <citation type="submission" date="2014-07" db="EMBL/GenBank/DDBJ databases">
        <authorList>
            <person name="Zhang J.E."/>
            <person name="Yang H."/>
            <person name="Guo J."/>
            <person name="Deng Z."/>
            <person name="Luo H."/>
            <person name="Luo M."/>
            <person name="Zhao B."/>
        </authorList>
    </citation>
    <scope>NUCLEOTIDE SEQUENCE</scope>
    <source>
        <strain evidence="18">AM4</strain>
    </source>
</reference>
<dbReference type="InterPro" id="IPR001264">
    <property type="entry name" value="Glyco_trans_51"/>
</dbReference>
<dbReference type="PANTHER" id="PTHR32282:SF34">
    <property type="entry name" value="PENICILLIN-BINDING PROTEIN 1A"/>
    <property type="match status" value="1"/>
</dbReference>
<keyword evidence="8" id="KW-0133">Cell shape</keyword>
<evidence type="ECO:0000256" key="15">
    <source>
        <dbReference type="SAM" id="Phobius"/>
    </source>
</evidence>
<accession>A0A1L7R8R4</accession>
<dbReference type="GO" id="GO:0008658">
    <property type="term" value="F:penicillin binding"/>
    <property type="evidence" value="ECO:0007669"/>
    <property type="project" value="InterPro"/>
</dbReference>
<evidence type="ECO:0000259" key="16">
    <source>
        <dbReference type="Pfam" id="PF00905"/>
    </source>
</evidence>
<dbReference type="EMBL" id="LK995468">
    <property type="protein sequence ID" value="CED90157.1"/>
    <property type="molecule type" value="Genomic_DNA"/>
</dbReference>
<dbReference type="SUPFAM" id="SSF56601">
    <property type="entry name" value="beta-lactamase/transpeptidase-like"/>
    <property type="match status" value="1"/>
</dbReference>
<comment type="similarity">
    <text evidence="2">In the N-terminal section; belongs to the glycosyltransferase 51 family.</text>
</comment>
<dbReference type="InterPro" id="IPR012338">
    <property type="entry name" value="Beta-lactam/transpept-like"/>
</dbReference>
<dbReference type="InterPro" id="IPR001460">
    <property type="entry name" value="PCN-bd_Tpept"/>
</dbReference>
<dbReference type="EC" id="2.4.2.-" evidence="18"/>
<evidence type="ECO:0000256" key="8">
    <source>
        <dbReference type="ARBA" id="ARBA00022960"/>
    </source>
</evidence>
<keyword evidence="15" id="KW-1133">Transmembrane helix</keyword>
<dbReference type="Pfam" id="PF00905">
    <property type="entry name" value="Transpeptidase"/>
    <property type="match status" value="1"/>
</dbReference>
<gene>
    <name evidence="18" type="ORF">AAM4_0262</name>
</gene>
<evidence type="ECO:0000313" key="18">
    <source>
        <dbReference type="EMBL" id="CED90157.1"/>
    </source>
</evidence>
<dbReference type="PANTHER" id="PTHR32282">
    <property type="entry name" value="BINDING PROTEIN TRANSPEPTIDASE, PUTATIVE-RELATED"/>
    <property type="match status" value="1"/>
</dbReference>
<feature type="region of interest" description="Disordered" evidence="14">
    <location>
        <begin position="711"/>
        <end position="825"/>
    </location>
</feature>
<dbReference type="GO" id="GO:0006508">
    <property type="term" value="P:proteolysis"/>
    <property type="evidence" value="ECO:0007669"/>
    <property type="project" value="UniProtKB-KW"/>
</dbReference>
<dbReference type="SUPFAM" id="SSF53955">
    <property type="entry name" value="Lysozyme-like"/>
    <property type="match status" value="1"/>
</dbReference>
<dbReference type="GO" id="GO:0008955">
    <property type="term" value="F:peptidoglycan glycosyltransferase activity"/>
    <property type="evidence" value="ECO:0007669"/>
    <property type="project" value="UniProtKB-EC"/>
</dbReference>
<keyword evidence="11" id="KW-0961">Cell wall biogenesis/degradation</keyword>
<comment type="catalytic activity">
    <reaction evidence="13">
        <text>[GlcNAc-(1-&gt;4)-Mur2Ac(oyl-L-Ala-gamma-D-Glu-L-Lys-D-Ala-D-Ala)](n)-di-trans,octa-cis-undecaprenyl diphosphate + beta-D-GlcNAc-(1-&gt;4)-Mur2Ac(oyl-L-Ala-gamma-D-Glu-L-Lys-D-Ala-D-Ala)-di-trans,octa-cis-undecaprenyl diphosphate = [GlcNAc-(1-&gt;4)-Mur2Ac(oyl-L-Ala-gamma-D-Glu-L-Lys-D-Ala-D-Ala)](n+1)-di-trans,octa-cis-undecaprenyl diphosphate + di-trans,octa-cis-undecaprenyl diphosphate + H(+)</text>
        <dbReference type="Rhea" id="RHEA:23708"/>
        <dbReference type="Rhea" id="RHEA-COMP:9602"/>
        <dbReference type="Rhea" id="RHEA-COMP:9603"/>
        <dbReference type="ChEBI" id="CHEBI:15378"/>
        <dbReference type="ChEBI" id="CHEBI:58405"/>
        <dbReference type="ChEBI" id="CHEBI:60033"/>
        <dbReference type="ChEBI" id="CHEBI:78435"/>
        <dbReference type="EC" id="2.4.99.28"/>
    </reaction>
</comment>
<dbReference type="GO" id="GO:0009252">
    <property type="term" value="P:peptidoglycan biosynthetic process"/>
    <property type="evidence" value="ECO:0007669"/>
    <property type="project" value="UniProtKB-KW"/>
</dbReference>
<comment type="catalytic activity">
    <reaction evidence="12">
        <text>Preferential cleavage: (Ac)2-L-Lys-D-Ala-|-D-Ala. Also transpeptidation of peptidyl-alanyl moieties that are N-acyl substituents of D-alanine.</text>
        <dbReference type="EC" id="3.4.16.4"/>
    </reaction>
</comment>
<keyword evidence="15" id="KW-0812">Transmembrane</keyword>
<keyword evidence="7" id="KW-0378">Hydrolase</keyword>
<dbReference type="Pfam" id="PF00912">
    <property type="entry name" value="Transgly"/>
    <property type="match status" value="1"/>
</dbReference>
<evidence type="ECO:0000256" key="10">
    <source>
        <dbReference type="ARBA" id="ARBA00023268"/>
    </source>
</evidence>
<evidence type="ECO:0000256" key="7">
    <source>
        <dbReference type="ARBA" id="ARBA00022801"/>
    </source>
</evidence>
<keyword evidence="4" id="KW-0645">Protease</keyword>
<protein>
    <submittedName>
        <fullName evidence="18">Penicillin-binding protein 1A</fullName>
        <ecNumber evidence="18">2.4.2.-</ecNumber>
    </submittedName>
</protein>
<dbReference type="GO" id="GO:0071555">
    <property type="term" value="P:cell wall organization"/>
    <property type="evidence" value="ECO:0007669"/>
    <property type="project" value="UniProtKB-KW"/>
</dbReference>
<organism evidence="18">
    <name type="scientific">Actinomyces succiniciruminis</name>
    <dbReference type="NCBI Taxonomy" id="1522002"/>
    <lineage>
        <taxon>Bacteria</taxon>
        <taxon>Bacillati</taxon>
        <taxon>Actinomycetota</taxon>
        <taxon>Actinomycetes</taxon>
        <taxon>Actinomycetales</taxon>
        <taxon>Actinomycetaceae</taxon>
        <taxon>Actinomyces</taxon>
    </lineage>
</organism>
<evidence type="ECO:0000256" key="12">
    <source>
        <dbReference type="ARBA" id="ARBA00034000"/>
    </source>
</evidence>
<dbReference type="Gene3D" id="1.10.3810.10">
    <property type="entry name" value="Biosynthetic peptidoglycan transglycosylase-like"/>
    <property type="match status" value="1"/>
</dbReference>
<dbReference type="GO" id="GO:0030288">
    <property type="term" value="C:outer membrane-bounded periplasmic space"/>
    <property type="evidence" value="ECO:0007669"/>
    <property type="project" value="TreeGrafter"/>
</dbReference>
<feature type="transmembrane region" description="Helical" evidence="15">
    <location>
        <begin position="94"/>
        <end position="117"/>
    </location>
</feature>
<keyword evidence="10" id="KW-0511">Multifunctional enzyme</keyword>
<feature type="domain" description="Penicillin-binding protein transpeptidase" evidence="16">
    <location>
        <begin position="404"/>
        <end position="649"/>
    </location>
</feature>
<evidence type="ECO:0000256" key="9">
    <source>
        <dbReference type="ARBA" id="ARBA00022984"/>
    </source>
</evidence>
<evidence type="ECO:0000256" key="14">
    <source>
        <dbReference type="SAM" id="MobiDB-lite"/>
    </source>
</evidence>
<dbReference type="Gene3D" id="3.40.710.10">
    <property type="entry name" value="DD-peptidase/beta-lactamase superfamily"/>
    <property type="match status" value="1"/>
</dbReference>
<feature type="compositionally biased region" description="Basic and acidic residues" evidence="14">
    <location>
        <begin position="1"/>
        <end position="15"/>
    </location>
</feature>
<evidence type="ECO:0000256" key="1">
    <source>
        <dbReference type="ARBA" id="ARBA00007090"/>
    </source>
</evidence>
<evidence type="ECO:0000256" key="11">
    <source>
        <dbReference type="ARBA" id="ARBA00023316"/>
    </source>
</evidence>
<dbReference type="AlphaFoldDB" id="A0A1L7R8R4"/>
<feature type="compositionally biased region" description="Gly residues" evidence="14">
    <location>
        <begin position="801"/>
        <end position="825"/>
    </location>
</feature>
<feature type="region of interest" description="Disordered" evidence="14">
    <location>
        <begin position="1"/>
        <end position="78"/>
    </location>
</feature>
<keyword evidence="15" id="KW-0472">Membrane</keyword>
<keyword evidence="5 18" id="KW-0328">Glycosyltransferase</keyword>
<evidence type="ECO:0000259" key="17">
    <source>
        <dbReference type="Pfam" id="PF00912"/>
    </source>
</evidence>
<evidence type="ECO:0000256" key="4">
    <source>
        <dbReference type="ARBA" id="ARBA00022670"/>
    </source>
</evidence>
<feature type="domain" description="Glycosyl transferase family 51" evidence="17">
    <location>
        <begin position="141"/>
        <end position="312"/>
    </location>
</feature>
<dbReference type="InterPro" id="IPR023346">
    <property type="entry name" value="Lysozyme-like_dom_sf"/>
</dbReference>
<evidence type="ECO:0000256" key="5">
    <source>
        <dbReference type="ARBA" id="ARBA00022676"/>
    </source>
</evidence>
<feature type="compositionally biased region" description="Acidic residues" evidence="14">
    <location>
        <begin position="723"/>
        <end position="751"/>
    </location>
</feature>
<proteinExistence type="inferred from homology"/>
<dbReference type="GO" id="GO:0009002">
    <property type="term" value="F:serine-type D-Ala-D-Ala carboxypeptidase activity"/>
    <property type="evidence" value="ECO:0007669"/>
    <property type="project" value="UniProtKB-EC"/>
</dbReference>
<dbReference type="InterPro" id="IPR050396">
    <property type="entry name" value="Glycosyltr_51/Transpeptidase"/>
</dbReference>
<feature type="compositionally biased region" description="Basic residues" evidence="14">
    <location>
        <begin position="40"/>
        <end position="49"/>
    </location>
</feature>
<dbReference type="FunFam" id="1.10.3810.10:FF:000001">
    <property type="entry name" value="Penicillin-binding protein 1A"/>
    <property type="match status" value="1"/>
</dbReference>
<keyword evidence="9" id="KW-0573">Peptidoglycan synthesis</keyword>
<dbReference type="GO" id="GO:0008360">
    <property type="term" value="P:regulation of cell shape"/>
    <property type="evidence" value="ECO:0007669"/>
    <property type="project" value="UniProtKB-KW"/>
</dbReference>
<name>A0A1L7R8R4_9ACTO</name>
<sequence length="825" mass="87167">MNLDEAADRNEERMSDSANQGGARPTGRKLAQAASAGHVTKARKGRNSRTVKGSGPAGRGNKQADAAPSGRRRRINYPRAGKGPIHRWLPSWRFLLGSFLFLIVLAVAGFAVAYALIKVPEPSEFAQAQTTTVYYADGTTVMGEFAEVDREIIDATELPDYVGNAVVASEDRSFYSNNGIDPKGIVRAFVNNMRGGALQGASTLTQQYIKNYYVDTTSSYSGKFKQAIMAIKIDREMSKQEILDSYLNTVYFGRGAYGIEAASEAFYGHPASELTVSESALLAGILPSPSNWDPALDEAKATERWQRVLDYMLEDGYITQEEYDAAEFPETVATQTKETYGGSTGYLLQMVRAELESDAGMEAEDIDTGGYKIVTTIDKEDQDAAVAAVENLPEGASPNLRVGLVSIDSSTGGILALYGGEDYLTNQVNSSTDAVAQAGSTFKPFAMVAALENGDTLANGYNGDSPMVIDGATFQNYQNVSYGWSDLVKATTYSINTVYLQLNRDVGPDVTNEVAVRAGYPEDTLGLDAYVQNVLGSASPHTLDIATAYATFSAQGTRHDTHIVDTVTNSAGSVAYTGSTDGEKVFSDDVMADATYAMQQVVNSGSGTTALALGRPVAAKTGSSSDNKSAQFAGYTPQIATAVTLYQTGEDGSEESITPWGYYGEITGSTYPADIFTEYMTTALADLPVEYFPERTAASYYAGGLYGTPAPVAPADTSTGGDVTEEESEEPLEEETDDEEESDTEEDEQQNPDDQSTGGVGQNDDSGGTGGNLDPGTGGAGDTGGGTGTDDGSDQNDDSGNGYGNGQGGQGQGRQQGGNNQGGGQ</sequence>
<dbReference type="InterPro" id="IPR036950">
    <property type="entry name" value="PBP_transglycosylase"/>
</dbReference>
<evidence type="ECO:0000256" key="3">
    <source>
        <dbReference type="ARBA" id="ARBA00022645"/>
    </source>
</evidence>
<evidence type="ECO:0000256" key="13">
    <source>
        <dbReference type="ARBA" id="ARBA00049902"/>
    </source>
</evidence>
<evidence type="ECO:0000256" key="2">
    <source>
        <dbReference type="ARBA" id="ARBA00007739"/>
    </source>
</evidence>